<dbReference type="Gene3D" id="2.60.40.10">
    <property type="entry name" value="Immunoglobulins"/>
    <property type="match status" value="1"/>
</dbReference>
<dbReference type="InterPro" id="IPR036116">
    <property type="entry name" value="FN3_sf"/>
</dbReference>
<protein>
    <submittedName>
        <fullName evidence="3">PTPRS</fullName>
        <ecNumber evidence="3">3.1.3.48</ecNumber>
    </submittedName>
</protein>
<dbReference type="GO" id="GO:0004725">
    <property type="term" value="F:protein tyrosine phosphatase activity"/>
    <property type="evidence" value="ECO:0007669"/>
    <property type="project" value="UniProtKB-EC"/>
</dbReference>
<dbReference type="OrthoDB" id="6099018at2759"/>
<dbReference type="SUPFAM" id="SSF49265">
    <property type="entry name" value="Fibronectin type III"/>
    <property type="match status" value="1"/>
</dbReference>
<dbReference type="PANTHER" id="PTHR46708">
    <property type="entry name" value="TENASCIN"/>
    <property type="match status" value="1"/>
</dbReference>
<dbReference type="SMART" id="SM00060">
    <property type="entry name" value="FN3"/>
    <property type="match status" value="1"/>
</dbReference>
<organism evidence="3 4">
    <name type="scientific">Mytilus edulis</name>
    <name type="common">Blue mussel</name>
    <dbReference type="NCBI Taxonomy" id="6550"/>
    <lineage>
        <taxon>Eukaryota</taxon>
        <taxon>Metazoa</taxon>
        <taxon>Spiralia</taxon>
        <taxon>Lophotrochozoa</taxon>
        <taxon>Mollusca</taxon>
        <taxon>Bivalvia</taxon>
        <taxon>Autobranchia</taxon>
        <taxon>Pteriomorphia</taxon>
        <taxon>Mytilida</taxon>
        <taxon>Mytiloidea</taxon>
        <taxon>Mytilidae</taxon>
        <taxon>Mytilinae</taxon>
        <taxon>Mytilus</taxon>
    </lineage>
</organism>
<sequence>MDDYSIKVISWIGISFVTTYRIVLLKPPERVLVPVERGGLISNRRERNEGFPCLPEPSTEQTLRNLIKQDTDNLMKWIRGDVQAIHKLMKGNDKKIPEWTKGETNTLYESMKFQVISFNRQQSLLTFQLIVVENLTTDQETLIKWVEENDKMCTVCSEEDKRILTEWISDNQQTITESISKDTMKHYNIVLSKTSNKNTMIEIGDRALCELGCPSALNITSTKVKLKWDEPSVGAEFIDFYKIMCEEKRICVTCFFETPGNSCTYVVEGLKPNTEYAFKIQAVKNGQNRGPFSNTLTVSTLEISCDREAELVALCEPGCPSALNITSTKVELQWDEPSVGAEFIDFL</sequence>
<keyword evidence="4" id="KW-1185">Reference proteome</keyword>
<dbReference type="InterPro" id="IPR013783">
    <property type="entry name" value="Ig-like_fold"/>
</dbReference>
<feature type="domain" description="Fibronectin type-III" evidence="2">
    <location>
        <begin position="210"/>
        <end position="303"/>
    </location>
</feature>
<reference evidence="3" key="1">
    <citation type="submission" date="2021-03" db="EMBL/GenBank/DDBJ databases">
        <authorList>
            <person name="Bekaert M."/>
        </authorList>
    </citation>
    <scope>NUCLEOTIDE SEQUENCE</scope>
</reference>
<dbReference type="InterPro" id="IPR003961">
    <property type="entry name" value="FN3_dom"/>
</dbReference>
<keyword evidence="3" id="KW-0378">Hydrolase</keyword>
<keyword evidence="1" id="KW-0677">Repeat</keyword>
<dbReference type="EMBL" id="CAJPWZ010002967">
    <property type="protein sequence ID" value="CAG2249209.1"/>
    <property type="molecule type" value="Genomic_DNA"/>
</dbReference>
<dbReference type="Proteomes" id="UP000683360">
    <property type="component" value="Unassembled WGS sequence"/>
</dbReference>
<evidence type="ECO:0000313" key="3">
    <source>
        <dbReference type="EMBL" id="CAG2249209.1"/>
    </source>
</evidence>
<evidence type="ECO:0000256" key="1">
    <source>
        <dbReference type="ARBA" id="ARBA00022737"/>
    </source>
</evidence>
<dbReference type="CDD" id="cd00063">
    <property type="entry name" value="FN3"/>
    <property type="match status" value="1"/>
</dbReference>
<name>A0A8S3V4Y3_MYTED</name>
<evidence type="ECO:0000259" key="2">
    <source>
        <dbReference type="PROSITE" id="PS50853"/>
    </source>
</evidence>
<comment type="caution">
    <text evidence="3">The sequence shown here is derived from an EMBL/GenBank/DDBJ whole genome shotgun (WGS) entry which is preliminary data.</text>
</comment>
<accession>A0A8S3V4Y3</accession>
<dbReference type="PROSITE" id="PS50853">
    <property type="entry name" value="FN3"/>
    <property type="match status" value="1"/>
</dbReference>
<dbReference type="Pfam" id="PF00041">
    <property type="entry name" value="fn3"/>
    <property type="match status" value="1"/>
</dbReference>
<proteinExistence type="predicted"/>
<dbReference type="AlphaFoldDB" id="A0A8S3V4Y3"/>
<dbReference type="InterPro" id="IPR050991">
    <property type="entry name" value="ECM_Regulatory_Proteins"/>
</dbReference>
<evidence type="ECO:0000313" key="4">
    <source>
        <dbReference type="Proteomes" id="UP000683360"/>
    </source>
</evidence>
<dbReference type="EC" id="3.1.3.48" evidence="3"/>
<gene>
    <name evidence="3" type="ORF">MEDL_61013</name>
</gene>
<dbReference type="PANTHER" id="PTHR46708:SF2">
    <property type="entry name" value="FIBRONECTIN TYPE-III DOMAIN-CONTAINING PROTEIN"/>
    <property type="match status" value="1"/>
</dbReference>